<dbReference type="Proteomes" id="UP000422221">
    <property type="component" value="Unassembled WGS sequence"/>
</dbReference>
<dbReference type="InterPro" id="IPR001296">
    <property type="entry name" value="Glyco_trans_1"/>
</dbReference>
<protein>
    <submittedName>
        <fullName evidence="2">Glycosyltransferase family 4 protein</fullName>
    </submittedName>
</protein>
<reference evidence="2 3" key="1">
    <citation type="journal article" date="2019" name="Nat. Med.">
        <title>A library of human gut bacterial isolates paired with longitudinal multiomics data enables mechanistic microbiome research.</title>
        <authorList>
            <person name="Poyet M."/>
            <person name="Groussin M."/>
            <person name="Gibbons S.M."/>
            <person name="Avila-Pacheco J."/>
            <person name="Jiang X."/>
            <person name="Kearney S.M."/>
            <person name="Perrotta A.R."/>
            <person name="Berdy B."/>
            <person name="Zhao S."/>
            <person name="Lieberman T.D."/>
            <person name="Swanson P.K."/>
            <person name="Smith M."/>
            <person name="Roesemann S."/>
            <person name="Alexander J.E."/>
            <person name="Rich S.A."/>
            <person name="Livny J."/>
            <person name="Vlamakis H."/>
            <person name="Clish C."/>
            <person name="Bullock K."/>
            <person name="Deik A."/>
            <person name="Scott J."/>
            <person name="Pierce K.A."/>
            <person name="Xavier R.J."/>
            <person name="Alm E.J."/>
        </authorList>
    </citation>
    <scope>NUCLEOTIDE SEQUENCE [LARGE SCALE GENOMIC DNA]</scope>
    <source>
        <strain evidence="2 3">BIOML-A10</strain>
    </source>
</reference>
<accession>A0A7J4XFX4</accession>
<organism evidence="2 3">
    <name type="scientific">Bacteroides salyersiae</name>
    <dbReference type="NCBI Taxonomy" id="291644"/>
    <lineage>
        <taxon>Bacteria</taxon>
        <taxon>Pseudomonadati</taxon>
        <taxon>Bacteroidota</taxon>
        <taxon>Bacteroidia</taxon>
        <taxon>Bacteroidales</taxon>
        <taxon>Bacteroidaceae</taxon>
        <taxon>Bacteroides</taxon>
    </lineage>
</organism>
<proteinExistence type="predicted"/>
<dbReference type="AlphaFoldDB" id="A0A7J4XFX4"/>
<dbReference type="Gene3D" id="3.40.50.2000">
    <property type="entry name" value="Glycogen Phosphorylase B"/>
    <property type="match status" value="1"/>
</dbReference>
<feature type="domain" description="Glycosyl transferase family 1" evidence="1">
    <location>
        <begin position="241"/>
        <end position="392"/>
    </location>
</feature>
<name>A0A7J4XFX4_9BACE</name>
<evidence type="ECO:0000313" key="2">
    <source>
        <dbReference type="EMBL" id="KAA3761435.1"/>
    </source>
</evidence>
<dbReference type="SUPFAM" id="SSF53756">
    <property type="entry name" value="UDP-Glycosyltransferase/glycogen phosphorylase"/>
    <property type="match status" value="1"/>
</dbReference>
<dbReference type="RefSeq" id="WP_129648293.1">
    <property type="nucleotide sequence ID" value="NZ_CP081902.1"/>
</dbReference>
<comment type="caution">
    <text evidence="2">The sequence shown here is derived from an EMBL/GenBank/DDBJ whole genome shotgun (WGS) entry which is preliminary data.</text>
</comment>
<sequence length="422" mass="48588">MKRILFIAPESFPVMSSESICNSKVAYVLASAGYKVDVYTCDDRDTYPEDNLIDAYLRNHKNLRIFPVRNSKVLISRSNGFKSNFKNLIFNLGILLKTGFWYNGISIPYSIYKSIEDNIRKEGDFDYDFMITRATYCDLAAILLKRKYNIIWNANWNDPFPDKKFPEPYGRGYNTKLPFFENRIFKAIQKMVDIHTFPSERLRKYQLKCFPLVKTDKTMVIPHMAHSELLPIIQKPKLDSSVLQLVHCGSVGKPRDPGLFLEALSRVLIKRTFDRGQIHCSFVGRYDENLDQIINHFGLEDVVSLIPPMSYSDSLSYISQCDVSLIIEAQCEEGIYLPTKFVDAMQTHKPVFCVSPSNGTLRDMVSLYNVGYYSDNTSVISIEKVIEQMLLDFKNNNLPTVDNNVASDFFEDSIIDKFRSII</sequence>
<evidence type="ECO:0000259" key="1">
    <source>
        <dbReference type="Pfam" id="PF00534"/>
    </source>
</evidence>
<dbReference type="Pfam" id="PF00534">
    <property type="entry name" value="Glycos_transf_1"/>
    <property type="match status" value="1"/>
</dbReference>
<keyword evidence="2" id="KW-0808">Transferase</keyword>
<evidence type="ECO:0000313" key="3">
    <source>
        <dbReference type="Proteomes" id="UP000422221"/>
    </source>
</evidence>
<dbReference type="EMBL" id="VWMK01000017">
    <property type="protein sequence ID" value="KAA3761435.1"/>
    <property type="molecule type" value="Genomic_DNA"/>
</dbReference>
<dbReference type="GO" id="GO:0016757">
    <property type="term" value="F:glycosyltransferase activity"/>
    <property type="evidence" value="ECO:0007669"/>
    <property type="project" value="InterPro"/>
</dbReference>
<gene>
    <name evidence="2" type="ORF">F3F73_16195</name>
</gene>